<reference evidence="1 2" key="1">
    <citation type="submission" date="2016-04" db="EMBL/GenBank/DDBJ databases">
        <title>The genome of Intoshia linei affirms orthonectids as highly simplified spiralians.</title>
        <authorList>
            <person name="Mikhailov K.V."/>
            <person name="Slusarev G.S."/>
            <person name="Nikitin M.A."/>
            <person name="Logacheva M.D."/>
            <person name="Penin A."/>
            <person name="Aleoshin V."/>
            <person name="Panchin Y.V."/>
        </authorList>
    </citation>
    <scope>NUCLEOTIDE SEQUENCE [LARGE SCALE GENOMIC DNA]</scope>
    <source>
        <strain evidence="1">Intl2013</strain>
        <tissue evidence="1">Whole animal</tissue>
    </source>
</reference>
<name>A0A177B7R7_9BILA</name>
<organism evidence="1 2">
    <name type="scientific">Intoshia linei</name>
    <dbReference type="NCBI Taxonomy" id="1819745"/>
    <lineage>
        <taxon>Eukaryota</taxon>
        <taxon>Metazoa</taxon>
        <taxon>Spiralia</taxon>
        <taxon>Lophotrochozoa</taxon>
        <taxon>Mesozoa</taxon>
        <taxon>Orthonectida</taxon>
        <taxon>Rhopaluridae</taxon>
        <taxon>Intoshia</taxon>
    </lineage>
</organism>
<evidence type="ECO:0000313" key="2">
    <source>
        <dbReference type="Proteomes" id="UP000078046"/>
    </source>
</evidence>
<dbReference type="Proteomes" id="UP000078046">
    <property type="component" value="Unassembled WGS sequence"/>
</dbReference>
<dbReference type="OrthoDB" id="1047367at2759"/>
<keyword evidence="2" id="KW-1185">Reference proteome</keyword>
<evidence type="ECO:0000313" key="1">
    <source>
        <dbReference type="EMBL" id="OAF70339.1"/>
    </source>
</evidence>
<sequence>MGKNQNLKIIAKENLRIEGIIGYIVDSNEITILELFYNNEIFYEKFFILPDFEIYSKSKFDLILGMNFLRIHDCTLQIKENILNFNKEKSIINISTDFIHNDLAVIHNKNDDFIMILRY</sequence>
<dbReference type="AlphaFoldDB" id="A0A177B7R7"/>
<dbReference type="InterPro" id="IPR021109">
    <property type="entry name" value="Peptidase_aspartic_dom_sf"/>
</dbReference>
<dbReference type="EMBL" id="LWCA01000159">
    <property type="protein sequence ID" value="OAF70339.1"/>
    <property type="molecule type" value="Genomic_DNA"/>
</dbReference>
<accession>A0A177B7R7</accession>
<comment type="caution">
    <text evidence="1">The sequence shown here is derived from an EMBL/GenBank/DDBJ whole genome shotgun (WGS) entry which is preliminary data.</text>
</comment>
<protein>
    <submittedName>
        <fullName evidence="1">Uncharacterized protein</fullName>
    </submittedName>
</protein>
<dbReference type="Gene3D" id="2.40.70.10">
    <property type="entry name" value="Acid Proteases"/>
    <property type="match status" value="1"/>
</dbReference>
<gene>
    <name evidence="1" type="ORF">A3Q56_01906</name>
</gene>
<proteinExistence type="predicted"/>